<gene>
    <name evidence="13 14" type="primary">lpxK</name>
    <name evidence="14" type="ORF">C7H52_00615</name>
</gene>
<evidence type="ECO:0000256" key="12">
    <source>
        <dbReference type="ARBA" id="ARBA00029757"/>
    </source>
</evidence>
<proteinExistence type="inferred from homology"/>
<evidence type="ECO:0000256" key="11">
    <source>
        <dbReference type="ARBA" id="ARBA00023098"/>
    </source>
</evidence>
<organism evidence="14 15">
    <name type="scientific">Aurantibacter aestuarii</name>
    <dbReference type="NCBI Taxonomy" id="1266046"/>
    <lineage>
        <taxon>Bacteria</taxon>
        <taxon>Pseudomonadati</taxon>
        <taxon>Bacteroidota</taxon>
        <taxon>Flavobacteriia</taxon>
        <taxon>Flavobacteriales</taxon>
        <taxon>Flavobacteriaceae</taxon>
        <taxon>Aurantibacter</taxon>
    </lineage>
</organism>
<dbReference type="PANTHER" id="PTHR42724">
    <property type="entry name" value="TETRAACYLDISACCHARIDE 4'-KINASE"/>
    <property type="match status" value="1"/>
</dbReference>
<dbReference type="PANTHER" id="PTHR42724:SF1">
    <property type="entry name" value="TETRAACYLDISACCHARIDE 4'-KINASE, MITOCHONDRIAL-RELATED"/>
    <property type="match status" value="1"/>
</dbReference>
<dbReference type="GO" id="GO:0009244">
    <property type="term" value="P:lipopolysaccharide core region biosynthetic process"/>
    <property type="evidence" value="ECO:0007669"/>
    <property type="project" value="TreeGrafter"/>
</dbReference>
<dbReference type="AlphaFoldDB" id="A0A2T1NFV4"/>
<evidence type="ECO:0000256" key="6">
    <source>
        <dbReference type="ARBA" id="ARBA00022556"/>
    </source>
</evidence>
<dbReference type="SUPFAM" id="SSF52540">
    <property type="entry name" value="P-loop containing nucleoside triphosphate hydrolases"/>
    <property type="match status" value="1"/>
</dbReference>
<evidence type="ECO:0000256" key="5">
    <source>
        <dbReference type="ARBA" id="ARBA00022516"/>
    </source>
</evidence>
<keyword evidence="5 13" id="KW-0444">Lipid biosynthesis</keyword>
<evidence type="ECO:0000313" key="14">
    <source>
        <dbReference type="EMBL" id="PSG91649.1"/>
    </source>
</evidence>
<evidence type="ECO:0000256" key="7">
    <source>
        <dbReference type="ARBA" id="ARBA00022679"/>
    </source>
</evidence>
<comment type="caution">
    <text evidence="13">Lacks conserved residue(s) required for the propagation of feature annotation.</text>
</comment>
<dbReference type="OrthoDB" id="9766423at2"/>
<evidence type="ECO:0000256" key="4">
    <source>
        <dbReference type="ARBA" id="ARBA00016436"/>
    </source>
</evidence>
<keyword evidence="11 13" id="KW-0443">Lipid metabolism</keyword>
<dbReference type="InterPro" id="IPR027417">
    <property type="entry name" value="P-loop_NTPase"/>
</dbReference>
<dbReference type="GO" id="GO:0009245">
    <property type="term" value="P:lipid A biosynthetic process"/>
    <property type="evidence" value="ECO:0007669"/>
    <property type="project" value="UniProtKB-UniRule"/>
</dbReference>
<dbReference type="GO" id="GO:0005524">
    <property type="term" value="F:ATP binding"/>
    <property type="evidence" value="ECO:0007669"/>
    <property type="project" value="UniProtKB-UniRule"/>
</dbReference>
<evidence type="ECO:0000256" key="13">
    <source>
        <dbReference type="HAMAP-Rule" id="MF_00409"/>
    </source>
</evidence>
<keyword evidence="10 13" id="KW-0067">ATP-binding</keyword>
<protein>
    <recommendedName>
        <fullName evidence="4 13">Tetraacyldisaccharide 4'-kinase</fullName>
        <ecNumber evidence="3 13">2.7.1.130</ecNumber>
    </recommendedName>
    <alternativeName>
        <fullName evidence="12 13">Lipid A 4'-kinase</fullName>
    </alternativeName>
</protein>
<dbReference type="Pfam" id="PF02606">
    <property type="entry name" value="LpxK"/>
    <property type="match status" value="1"/>
</dbReference>
<comment type="pathway">
    <text evidence="2 13">Glycolipid biosynthesis; lipid IV(A) biosynthesis; lipid IV(A) from (3R)-3-hydroxytetradecanoyl-[acyl-carrier-protein] and UDP-N-acetyl-alpha-D-glucosamine: step 6/6.</text>
</comment>
<accession>A0A2T1NFV4</accession>
<dbReference type="RefSeq" id="WP_106461942.1">
    <property type="nucleotide sequence ID" value="NZ_PXOQ01000006.1"/>
</dbReference>
<dbReference type="InterPro" id="IPR003758">
    <property type="entry name" value="LpxK"/>
</dbReference>
<keyword evidence="9 13" id="KW-0418">Kinase</keyword>
<comment type="similarity">
    <text evidence="13">Belongs to the LpxK family.</text>
</comment>
<sequence>MKLLRLLLFPIVPIYYLVTWLRNKAYDYGWFASKSYNFPLICVGNLSAGGTGKSPMVGYLIQLLKDDVKLATLSRGYGRESKGFVLADKNSSFKAVGDESFQYFENFSTDITVAVCEDRQNGIEQLRSLEPTPDVIILDDAFQHRKVKAGLNILLTTYYSLFTDDIVLPTGNLREPKSGYKRAQIIVVTKCPEHLSEEEKQKITAKINPLEHQSIYFSYIGYSKTVKSVDNELSLDTFKDFTLVTGIANANPLVKYLKAEGLVFKHLEYKDHYNFNALDILKISNSGELILTTEKDFMRLKDEPLLKDKLFYLPITVHLDKPEQFNTKIKTYIAANL</sequence>
<dbReference type="Proteomes" id="UP000238426">
    <property type="component" value="Unassembled WGS sequence"/>
</dbReference>
<evidence type="ECO:0000256" key="9">
    <source>
        <dbReference type="ARBA" id="ARBA00022777"/>
    </source>
</evidence>
<dbReference type="NCBIfam" id="TIGR00682">
    <property type="entry name" value="lpxK"/>
    <property type="match status" value="1"/>
</dbReference>
<keyword evidence="15" id="KW-1185">Reference proteome</keyword>
<dbReference type="UniPathway" id="UPA00359">
    <property type="reaction ID" value="UER00482"/>
</dbReference>
<evidence type="ECO:0000256" key="2">
    <source>
        <dbReference type="ARBA" id="ARBA00004870"/>
    </source>
</evidence>
<evidence type="ECO:0000256" key="3">
    <source>
        <dbReference type="ARBA" id="ARBA00012071"/>
    </source>
</evidence>
<evidence type="ECO:0000256" key="1">
    <source>
        <dbReference type="ARBA" id="ARBA00002274"/>
    </source>
</evidence>
<dbReference type="EMBL" id="PXOQ01000006">
    <property type="protein sequence ID" value="PSG91649.1"/>
    <property type="molecule type" value="Genomic_DNA"/>
</dbReference>
<evidence type="ECO:0000313" key="15">
    <source>
        <dbReference type="Proteomes" id="UP000238426"/>
    </source>
</evidence>
<dbReference type="GO" id="GO:0005886">
    <property type="term" value="C:plasma membrane"/>
    <property type="evidence" value="ECO:0007669"/>
    <property type="project" value="TreeGrafter"/>
</dbReference>
<dbReference type="GO" id="GO:0009029">
    <property type="term" value="F:lipid-A 4'-kinase activity"/>
    <property type="evidence" value="ECO:0007669"/>
    <property type="project" value="UniProtKB-UniRule"/>
</dbReference>
<dbReference type="EC" id="2.7.1.130" evidence="3 13"/>
<keyword evidence="6 13" id="KW-0441">Lipid A biosynthesis</keyword>
<comment type="function">
    <text evidence="1 13">Transfers the gamma-phosphate of ATP to the 4'-position of a tetraacyldisaccharide 1-phosphate intermediate (termed DS-1-P) to form tetraacyldisaccharide 1,4'-bis-phosphate (lipid IVA).</text>
</comment>
<evidence type="ECO:0000256" key="8">
    <source>
        <dbReference type="ARBA" id="ARBA00022741"/>
    </source>
</evidence>
<comment type="caution">
    <text evidence="14">The sequence shown here is derived from an EMBL/GenBank/DDBJ whole genome shotgun (WGS) entry which is preliminary data.</text>
</comment>
<keyword evidence="7 13" id="KW-0808">Transferase</keyword>
<name>A0A2T1NFV4_9FLAO</name>
<evidence type="ECO:0000256" key="10">
    <source>
        <dbReference type="ARBA" id="ARBA00022840"/>
    </source>
</evidence>
<reference evidence="14 15" key="1">
    <citation type="submission" date="2018-03" db="EMBL/GenBank/DDBJ databases">
        <title>Mesoflavibacter sp. HG37 and Mesoflavibacter sp. HG96 sp.nov., two marine bacteria isolated from seawater of Western Pacific Ocean.</title>
        <authorList>
            <person name="Cheng H."/>
            <person name="Wu Y.-H."/>
            <person name="Guo L.-L."/>
            <person name="Xu X.-W."/>
        </authorList>
    </citation>
    <scope>NUCLEOTIDE SEQUENCE [LARGE SCALE GENOMIC DNA]</scope>
    <source>
        <strain evidence="14 15">KCTC 32269</strain>
    </source>
</reference>
<keyword evidence="8 13" id="KW-0547">Nucleotide-binding</keyword>
<comment type="catalytic activity">
    <reaction evidence="13">
        <text>a lipid A disaccharide + ATP = a lipid IVA + ADP + H(+)</text>
        <dbReference type="Rhea" id="RHEA:67840"/>
        <dbReference type="ChEBI" id="CHEBI:15378"/>
        <dbReference type="ChEBI" id="CHEBI:30616"/>
        <dbReference type="ChEBI" id="CHEBI:176343"/>
        <dbReference type="ChEBI" id="CHEBI:176425"/>
        <dbReference type="ChEBI" id="CHEBI:456216"/>
        <dbReference type="EC" id="2.7.1.130"/>
    </reaction>
</comment>
<dbReference type="HAMAP" id="MF_00409">
    <property type="entry name" value="LpxK"/>
    <property type="match status" value="1"/>
</dbReference>